<accession>A0A8H4LIG7</accession>
<dbReference type="EMBL" id="JAADYS010000604">
    <property type="protein sequence ID" value="KAF4468514.1"/>
    <property type="molecule type" value="Genomic_DNA"/>
</dbReference>
<gene>
    <name evidence="1" type="ORF">FALBO_4599</name>
</gene>
<proteinExistence type="predicted"/>
<reference evidence="1 2" key="1">
    <citation type="submission" date="2020-01" db="EMBL/GenBank/DDBJ databases">
        <title>Identification and distribution of gene clusters putatively required for synthesis of sphingolipid metabolism inhibitors in phylogenetically diverse species of the filamentous fungus Fusarium.</title>
        <authorList>
            <person name="Kim H.-S."/>
            <person name="Busman M."/>
            <person name="Brown D.W."/>
            <person name="Divon H."/>
            <person name="Uhlig S."/>
            <person name="Proctor R.H."/>
        </authorList>
    </citation>
    <scope>NUCLEOTIDE SEQUENCE [LARGE SCALE GENOMIC DNA]</scope>
    <source>
        <strain evidence="1 2">NRRL 20459</strain>
    </source>
</reference>
<comment type="caution">
    <text evidence="1">The sequence shown here is derived from an EMBL/GenBank/DDBJ whole genome shotgun (WGS) entry which is preliminary data.</text>
</comment>
<keyword evidence="2" id="KW-1185">Reference proteome</keyword>
<organism evidence="1 2">
    <name type="scientific">Fusarium albosuccineum</name>
    <dbReference type="NCBI Taxonomy" id="1237068"/>
    <lineage>
        <taxon>Eukaryota</taxon>
        <taxon>Fungi</taxon>
        <taxon>Dikarya</taxon>
        <taxon>Ascomycota</taxon>
        <taxon>Pezizomycotina</taxon>
        <taxon>Sordariomycetes</taxon>
        <taxon>Hypocreomycetidae</taxon>
        <taxon>Hypocreales</taxon>
        <taxon>Nectriaceae</taxon>
        <taxon>Fusarium</taxon>
        <taxon>Fusarium decemcellulare species complex</taxon>
    </lineage>
</organism>
<dbReference type="OrthoDB" id="5100278at2759"/>
<dbReference type="Proteomes" id="UP000554235">
    <property type="component" value="Unassembled WGS sequence"/>
</dbReference>
<protein>
    <submittedName>
        <fullName evidence="1">Uncharacterized protein</fullName>
    </submittedName>
</protein>
<evidence type="ECO:0000313" key="2">
    <source>
        <dbReference type="Proteomes" id="UP000554235"/>
    </source>
</evidence>
<evidence type="ECO:0000313" key="1">
    <source>
        <dbReference type="EMBL" id="KAF4468514.1"/>
    </source>
</evidence>
<dbReference type="AlphaFoldDB" id="A0A8H4LIG7"/>
<sequence length="70" mass="7909">MGHKAIQLRPQGANEGELGQYLETLVGHPIPIAPTYPPIFFFVTTDENLEKLKEKYGDRVNITSHEVDED</sequence>
<name>A0A8H4LIG7_9HYPO</name>